<reference evidence="3" key="1">
    <citation type="journal article" date="2007" name="Nature">
        <title>The grapevine genome sequence suggests ancestral hexaploidization in major angiosperm phyla.</title>
        <authorList>
            <consortium name="The French-Italian Public Consortium for Grapevine Genome Characterization."/>
            <person name="Jaillon O."/>
            <person name="Aury J.-M."/>
            <person name="Noel B."/>
            <person name="Policriti A."/>
            <person name="Clepet C."/>
            <person name="Casagrande A."/>
            <person name="Choisne N."/>
            <person name="Aubourg S."/>
            <person name="Vitulo N."/>
            <person name="Jubin C."/>
            <person name="Vezzi A."/>
            <person name="Legeai F."/>
            <person name="Hugueney P."/>
            <person name="Dasilva C."/>
            <person name="Horner D."/>
            <person name="Mica E."/>
            <person name="Jublot D."/>
            <person name="Poulain J."/>
            <person name="Bruyere C."/>
            <person name="Billault A."/>
            <person name="Segurens B."/>
            <person name="Gouyvenoux M."/>
            <person name="Ugarte E."/>
            <person name="Cattonaro F."/>
            <person name="Anthouard V."/>
            <person name="Vico V."/>
            <person name="Del Fabbro C."/>
            <person name="Alaux M."/>
            <person name="Di Gaspero G."/>
            <person name="Dumas V."/>
            <person name="Felice N."/>
            <person name="Paillard S."/>
            <person name="Juman I."/>
            <person name="Moroldo M."/>
            <person name="Scalabrin S."/>
            <person name="Canaguier A."/>
            <person name="Le Clainche I."/>
            <person name="Malacrida G."/>
            <person name="Durand E."/>
            <person name="Pesole G."/>
            <person name="Laucou V."/>
            <person name="Chatelet P."/>
            <person name="Merdinoglu D."/>
            <person name="Delledonne M."/>
            <person name="Pezzotti M."/>
            <person name="Lecharny A."/>
            <person name="Scarpelli C."/>
            <person name="Artiguenave F."/>
            <person name="Pe M.E."/>
            <person name="Valle G."/>
            <person name="Morgante M."/>
            <person name="Caboche M."/>
            <person name="Adam-Blondon A.-F."/>
            <person name="Weissenbach J."/>
            <person name="Quetier F."/>
            <person name="Wincker P."/>
        </authorList>
    </citation>
    <scope>NUCLEOTIDE SEQUENCE [LARGE SCALE GENOMIC DNA]</scope>
    <source>
        <strain evidence="3">cv. Pinot noir / PN40024</strain>
    </source>
</reference>
<protein>
    <recommendedName>
        <fullName evidence="4">Transmembrane protein</fullName>
    </recommendedName>
</protein>
<dbReference type="PaxDb" id="29760-VIT_13s0019g00300.t01"/>
<dbReference type="HOGENOM" id="CLU_2692826_0_0_1"/>
<proteinExistence type="predicted"/>
<evidence type="ECO:0008006" key="4">
    <source>
        <dbReference type="Google" id="ProtNLM"/>
    </source>
</evidence>
<organism evidence="2 3">
    <name type="scientific">Vitis vinifera</name>
    <name type="common">Grape</name>
    <dbReference type="NCBI Taxonomy" id="29760"/>
    <lineage>
        <taxon>Eukaryota</taxon>
        <taxon>Viridiplantae</taxon>
        <taxon>Streptophyta</taxon>
        <taxon>Embryophyta</taxon>
        <taxon>Tracheophyta</taxon>
        <taxon>Spermatophyta</taxon>
        <taxon>Magnoliopsida</taxon>
        <taxon>eudicotyledons</taxon>
        <taxon>Gunneridae</taxon>
        <taxon>Pentapetalae</taxon>
        <taxon>rosids</taxon>
        <taxon>Vitales</taxon>
        <taxon>Vitaceae</taxon>
        <taxon>Viteae</taxon>
        <taxon>Vitis</taxon>
    </lineage>
</organism>
<dbReference type="InParanoid" id="D7UBR2"/>
<keyword evidence="3" id="KW-1185">Reference proteome</keyword>
<feature type="chain" id="PRO_5003106593" description="Transmembrane protein" evidence="1">
    <location>
        <begin position="28"/>
        <end position="74"/>
    </location>
</feature>
<dbReference type="AlphaFoldDB" id="D7UBR2"/>
<dbReference type="EMBL" id="FN596752">
    <property type="protein sequence ID" value="CBI40177.3"/>
    <property type="molecule type" value="Genomic_DNA"/>
</dbReference>
<gene>
    <name evidence="2" type="ordered locus">VIT_13s0019g00300</name>
</gene>
<sequence>MVFHKVSPTICILLSVLLLFLSQETLSRELIQVAPYEDKTVHLDGGISPSCSPHAHHGHVTCRHPAHIVGSPPT</sequence>
<dbReference type="Proteomes" id="UP000009183">
    <property type="component" value="Chromosome 13, unordered"/>
</dbReference>
<evidence type="ECO:0000313" key="3">
    <source>
        <dbReference type="Proteomes" id="UP000009183"/>
    </source>
</evidence>
<accession>D7UBR2</accession>
<name>D7UBR2_VITVI</name>
<keyword evidence="1" id="KW-0732">Signal</keyword>
<evidence type="ECO:0000256" key="1">
    <source>
        <dbReference type="SAM" id="SignalP"/>
    </source>
</evidence>
<feature type="signal peptide" evidence="1">
    <location>
        <begin position="1"/>
        <end position="27"/>
    </location>
</feature>
<dbReference type="STRING" id="29760.D7UBR2"/>
<evidence type="ECO:0000313" key="2">
    <source>
        <dbReference type="EMBL" id="CBI40177.3"/>
    </source>
</evidence>